<comment type="caution">
    <text evidence="1">The sequence shown here is derived from an EMBL/GenBank/DDBJ whole genome shotgun (WGS) entry which is preliminary data.</text>
</comment>
<accession>A0A8X6FJI4</accession>
<dbReference type="Proteomes" id="UP000887116">
    <property type="component" value="Unassembled WGS sequence"/>
</dbReference>
<sequence>MTADDGVIDLPWICFHFPVWLYAPQKLLYIFKSMMKRMYPQFSTIAYLEMKPVRRAQSEFRRVVTNALACFNSILGQHLLTDSEHLTHGLLCPVSFIRCNNGCKLPMSAFAQVDKASVFILHMQRMPHDVYFYDRRLGLYKSTRGS</sequence>
<evidence type="ECO:0000313" key="1">
    <source>
        <dbReference type="EMBL" id="GFQ81863.1"/>
    </source>
</evidence>
<dbReference type="EMBL" id="BMAO01012503">
    <property type="protein sequence ID" value="GFQ81863.1"/>
    <property type="molecule type" value="Genomic_DNA"/>
</dbReference>
<protein>
    <submittedName>
        <fullName evidence="1">Uncharacterized protein</fullName>
    </submittedName>
</protein>
<evidence type="ECO:0000313" key="2">
    <source>
        <dbReference type="Proteomes" id="UP000887116"/>
    </source>
</evidence>
<dbReference type="AlphaFoldDB" id="A0A8X6FJI4"/>
<gene>
    <name evidence="1" type="ORF">TNCT_244631</name>
</gene>
<keyword evidence="2" id="KW-1185">Reference proteome</keyword>
<organism evidence="1 2">
    <name type="scientific">Trichonephila clavata</name>
    <name type="common">Joro spider</name>
    <name type="synonym">Nephila clavata</name>
    <dbReference type="NCBI Taxonomy" id="2740835"/>
    <lineage>
        <taxon>Eukaryota</taxon>
        <taxon>Metazoa</taxon>
        <taxon>Ecdysozoa</taxon>
        <taxon>Arthropoda</taxon>
        <taxon>Chelicerata</taxon>
        <taxon>Arachnida</taxon>
        <taxon>Araneae</taxon>
        <taxon>Araneomorphae</taxon>
        <taxon>Entelegynae</taxon>
        <taxon>Araneoidea</taxon>
        <taxon>Nephilidae</taxon>
        <taxon>Trichonephila</taxon>
    </lineage>
</organism>
<name>A0A8X6FJI4_TRICU</name>
<reference evidence="1" key="1">
    <citation type="submission" date="2020-07" db="EMBL/GenBank/DDBJ databases">
        <title>Multicomponent nature underlies the extraordinary mechanical properties of spider dragline silk.</title>
        <authorList>
            <person name="Kono N."/>
            <person name="Nakamura H."/>
            <person name="Mori M."/>
            <person name="Yoshida Y."/>
            <person name="Ohtoshi R."/>
            <person name="Malay A.D."/>
            <person name="Moran D.A.P."/>
            <person name="Tomita M."/>
            <person name="Numata K."/>
            <person name="Arakawa K."/>
        </authorList>
    </citation>
    <scope>NUCLEOTIDE SEQUENCE</scope>
</reference>
<proteinExistence type="predicted"/>